<protein>
    <submittedName>
        <fullName evidence="5">HAD superfamily hydrolase (TIGR01509 family)</fullName>
    </submittedName>
</protein>
<dbReference type="InterPro" id="IPR036412">
    <property type="entry name" value="HAD-like_sf"/>
</dbReference>
<dbReference type="OrthoDB" id="9800058at2"/>
<dbReference type="PANTHER" id="PTHR46193:SF10">
    <property type="entry name" value="6-PHOSPHOGLUCONATE PHOSPHATASE"/>
    <property type="match status" value="1"/>
</dbReference>
<proteinExistence type="inferred from homology"/>
<evidence type="ECO:0000256" key="4">
    <source>
        <dbReference type="ARBA" id="ARBA00022842"/>
    </source>
</evidence>
<keyword evidence="3" id="KW-0479">Metal-binding</keyword>
<organism evidence="5 6">
    <name type="scientific">Vreelandella songnenensis</name>
    <dbReference type="NCBI Taxonomy" id="1176243"/>
    <lineage>
        <taxon>Bacteria</taxon>
        <taxon>Pseudomonadati</taxon>
        <taxon>Pseudomonadota</taxon>
        <taxon>Gammaproteobacteria</taxon>
        <taxon>Oceanospirillales</taxon>
        <taxon>Halomonadaceae</taxon>
        <taxon>Vreelandella</taxon>
    </lineage>
</organism>
<dbReference type="SFLD" id="SFLDS00003">
    <property type="entry name" value="Haloacid_Dehalogenase"/>
    <property type="match status" value="1"/>
</dbReference>
<keyword evidence="4" id="KW-0460">Magnesium</keyword>
<dbReference type="GO" id="GO:0016787">
    <property type="term" value="F:hydrolase activity"/>
    <property type="evidence" value="ECO:0007669"/>
    <property type="project" value="UniProtKB-KW"/>
</dbReference>
<evidence type="ECO:0000256" key="1">
    <source>
        <dbReference type="ARBA" id="ARBA00001946"/>
    </source>
</evidence>
<dbReference type="EMBL" id="PVTK01000008">
    <property type="protein sequence ID" value="PRY63467.1"/>
    <property type="molecule type" value="Genomic_DNA"/>
</dbReference>
<dbReference type="NCBIfam" id="TIGR01509">
    <property type="entry name" value="HAD-SF-IA-v3"/>
    <property type="match status" value="1"/>
</dbReference>
<accession>A0A2T0V028</accession>
<dbReference type="InterPro" id="IPR006439">
    <property type="entry name" value="HAD-SF_hydro_IA"/>
</dbReference>
<reference evidence="5 6" key="1">
    <citation type="submission" date="2018-03" db="EMBL/GenBank/DDBJ databases">
        <title>Genomic Encyclopedia of Type Strains, Phase III (KMG-III): the genomes of soil and plant-associated and newly described type strains.</title>
        <authorList>
            <person name="Whitman W."/>
        </authorList>
    </citation>
    <scope>NUCLEOTIDE SEQUENCE [LARGE SCALE GENOMIC DNA]</scope>
    <source>
        <strain evidence="5 6">CGMCC 1.12152</strain>
    </source>
</reference>
<keyword evidence="5" id="KW-0378">Hydrolase</keyword>
<dbReference type="SUPFAM" id="SSF56784">
    <property type="entry name" value="HAD-like"/>
    <property type="match status" value="1"/>
</dbReference>
<comment type="cofactor">
    <cofactor evidence="1">
        <name>Mg(2+)</name>
        <dbReference type="ChEBI" id="CHEBI:18420"/>
    </cofactor>
</comment>
<comment type="caution">
    <text evidence="5">The sequence shown here is derived from an EMBL/GenBank/DDBJ whole genome shotgun (WGS) entry which is preliminary data.</text>
</comment>
<dbReference type="Proteomes" id="UP000237647">
    <property type="component" value="Unassembled WGS sequence"/>
</dbReference>
<dbReference type="InterPro" id="IPR051600">
    <property type="entry name" value="Beta-PGM-like"/>
</dbReference>
<sequence>MRALIFDCDGVLVDSEALAEATLLEYLSHWLPDLNVKEALGQALGMTTANILAHLEGLSIHTLPADATEQMDSAIESRLAQELQAMEGADQAIRAISLDKAVVSNSRRRRVLASLAHTRLADAFGDVPIFTADEVTHPKPDPALYQLAASRLGQMPGNCLVVEDSVAGVTAARAAGMCVIGFVGASHVDTQQGERLRKAGAWRILAHMRGLEALVDEWQAGAQVASAQNAAH</sequence>
<name>A0A2T0V028_9GAMM</name>
<evidence type="ECO:0000313" key="6">
    <source>
        <dbReference type="Proteomes" id="UP000237647"/>
    </source>
</evidence>
<dbReference type="AlphaFoldDB" id="A0A2T0V028"/>
<dbReference type="RefSeq" id="WP_106375526.1">
    <property type="nucleotide sequence ID" value="NZ_PVTK01000008.1"/>
</dbReference>
<dbReference type="GO" id="GO:0046872">
    <property type="term" value="F:metal ion binding"/>
    <property type="evidence" value="ECO:0007669"/>
    <property type="project" value="UniProtKB-KW"/>
</dbReference>
<dbReference type="PANTHER" id="PTHR46193">
    <property type="entry name" value="6-PHOSPHOGLUCONATE PHOSPHATASE"/>
    <property type="match status" value="1"/>
</dbReference>
<dbReference type="Gene3D" id="1.10.150.240">
    <property type="entry name" value="Putative phosphatase, domain 2"/>
    <property type="match status" value="1"/>
</dbReference>
<dbReference type="PRINTS" id="PR00413">
    <property type="entry name" value="HADHALOGNASE"/>
</dbReference>
<evidence type="ECO:0000313" key="5">
    <source>
        <dbReference type="EMBL" id="PRY63467.1"/>
    </source>
</evidence>
<keyword evidence="6" id="KW-1185">Reference proteome</keyword>
<dbReference type="InterPro" id="IPR023214">
    <property type="entry name" value="HAD_sf"/>
</dbReference>
<dbReference type="Gene3D" id="3.40.50.1000">
    <property type="entry name" value="HAD superfamily/HAD-like"/>
    <property type="match status" value="1"/>
</dbReference>
<evidence type="ECO:0000256" key="2">
    <source>
        <dbReference type="ARBA" id="ARBA00006171"/>
    </source>
</evidence>
<gene>
    <name evidence="5" type="ORF">B0H98_10862</name>
</gene>
<dbReference type="SFLD" id="SFLDG01129">
    <property type="entry name" value="C1.5:_HAD__Beta-PGM__Phosphata"/>
    <property type="match status" value="1"/>
</dbReference>
<evidence type="ECO:0000256" key="3">
    <source>
        <dbReference type="ARBA" id="ARBA00022723"/>
    </source>
</evidence>
<dbReference type="Pfam" id="PF00702">
    <property type="entry name" value="Hydrolase"/>
    <property type="match status" value="1"/>
</dbReference>
<dbReference type="InterPro" id="IPR023198">
    <property type="entry name" value="PGP-like_dom2"/>
</dbReference>
<comment type="similarity">
    <text evidence="2">Belongs to the HAD-like hydrolase superfamily. CbbY/CbbZ/Gph/YieH family.</text>
</comment>